<dbReference type="Gramene" id="evm.model.04.1254">
    <property type="protein sequence ID" value="cds.evm.model.04.1254"/>
    <property type="gene ID" value="evm.TU.04.1254"/>
</dbReference>
<evidence type="ECO:0000313" key="1">
    <source>
        <dbReference type="EnsemblPlants" id="cds.evm.model.04.1254"/>
    </source>
</evidence>
<dbReference type="EMBL" id="UZAU01000382">
    <property type="status" value="NOT_ANNOTATED_CDS"/>
    <property type="molecule type" value="Genomic_DNA"/>
</dbReference>
<protein>
    <submittedName>
        <fullName evidence="1">Uncharacterized protein</fullName>
    </submittedName>
</protein>
<sequence>MVARTMVDNRASLNISFKTTYEKMGLRLKHLIPYTQLVYGFYGQSIAPLGQIFLPLTVGQPLKRIMVMAQFLVIDVPSAFNIMLSRPALYDFVIPIMALYRGITGW</sequence>
<dbReference type="AlphaFoldDB" id="A0A803PCC7"/>
<organism evidence="1 2">
    <name type="scientific">Cannabis sativa</name>
    <name type="common">Hemp</name>
    <name type="synonym">Marijuana</name>
    <dbReference type="NCBI Taxonomy" id="3483"/>
    <lineage>
        <taxon>Eukaryota</taxon>
        <taxon>Viridiplantae</taxon>
        <taxon>Streptophyta</taxon>
        <taxon>Embryophyta</taxon>
        <taxon>Tracheophyta</taxon>
        <taxon>Spermatophyta</taxon>
        <taxon>Magnoliopsida</taxon>
        <taxon>eudicotyledons</taxon>
        <taxon>Gunneridae</taxon>
        <taxon>Pentapetalae</taxon>
        <taxon>rosids</taxon>
        <taxon>fabids</taxon>
        <taxon>Rosales</taxon>
        <taxon>Cannabaceae</taxon>
        <taxon>Cannabis</taxon>
    </lineage>
</organism>
<keyword evidence="2" id="KW-1185">Reference proteome</keyword>
<reference evidence="1" key="2">
    <citation type="submission" date="2021-03" db="UniProtKB">
        <authorList>
            <consortium name="EnsemblPlants"/>
        </authorList>
    </citation>
    <scope>IDENTIFICATION</scope>
</reference>
<dbReference type="OMA" id="PSAFNIM"/>
<dbReference type="PANTHER" id="PTHR33240">
    <property type="entry name" value="OS08G0508500 PROTEIN"/>
    <property type="match status" value="1"/>
</dbReference>
<name>A0A803PCC7_CANSA</name>
<evidence type="ECO:0000313" key="2">
    <source>
        <dbReference type="Proteomes" id="UP000596661"/>
    </source>
</evidence>
<reference evidence="1" key="1">
    <citation type="submission" date="2018-11" db="EMBL/GenBank/DDBJ databases">
        <authorList>
            <person name="Grassa J C."/>
        </authorList>
    </citation>
    <scope>NUCLEOTIDE SEQUENCE [LARGE SCALE GENOMIC DNA]</scope>
</reference>
<accession>A0A803PCC7</accession>
<proteinExistence type="predicted"/>
<dbReference type="Proteomes" id="UP000596661">
    <property type="component" value="Chromosome 4"/>
</dbReference>
<dbReference type="EnsemblPlants" id="evm.model.04.1254">
    <property type="protein sequence ID" value="cds.evm.model.04.1254"/>
    <property type="gene ID" value="evm.TU.04.1254"/>
</dbReference>
<dbReference type="PANTHER" id="PTHR33240:SF15">
    <property type="entry name" value="GAG-PRO-LIKE PROTEIN"/>
    <property type="match status" value="1"/>
</dbReference>